<feature type="region of interest" description="Disordered" evidence="1">
    <location>
        <begin position="55"/>
        <end position="75"/>
    </location>
</feature>
<accession>A0A5E4EHH9</accession>
<dbReference type="InParanoid" id="A0A5E4EHH9"/>
<dbReference type="AlphaFoldDB" id="A0A5E4EHH9"/>
<feature type="compositionally biased region" description="Basic and acidic residues" evidence="1">
    <location>
        <begin position="64"/>
        <end position="75"/>
    </location>
</feature>
<dbReference type="EMBL" id="CABIKO010000013">
    <property type="protein sequence ID" value="VVA15255.1"/>
    <property type="molecule type" value="Genomic_DNA"/>
</dbReference>
<evidence type="ECO:0000256" key="1">
    <source>
        <dbReference type="SAM" id="MobiDB-lite"/>
    </source>
</evidence>
<gene>
    <name evidence="2" type="ORF">ALMOND_2B010325</name>
</gene>
<name>A0A5E4EHH9_PRUDU</name>
<proteinExistence type="predicted"/>
<sequence length="75" mass="8513">MVRCRLRNKDPRVLYPNNKNILILAKSPSPTTKKRNIKRKKGCPIRQTSVAVIKPPKASSEPPLELRIDATSHLE</sequence>
<dbReference type="Proteomes" id="UP000327085">
    <property type="component" value="Chromosome 8"/>
</dbReference>
<reference evidence="3" key="1">
    <citation type="journal article" date="2020" name="Plant J.">
        <title>Transposons played a major role in the diversification between the closely related almond and peach genomes: results from the almond genome sequence.</title>
        <authorList>
            <person name="Alioto T."/>
            <person name="Alexiou K.G."/>
            <person name="Bardil A."/>
            <person name="Barteri F."/>
            <person name="Castanera R."/>
            <person name="Cruz F."/>
            <person name="Dhingra A."/>
            <person name="Duval H."/>
            <person name="Fernandez I Marti A."/>
            <person name="Frias L."/>
            <person name="Galan B."/>
            <person name="Garcia J.L."/>
            <person name="Howad W."/>
            <person name="Gomez-Garrido J."/>
            <person name="Gut M."/>
            <person name="Julca I."/>
            <person name="Morata J."/>
            <person name="Puigdomenech P."/>
            <person name="Ribeca P."/>
            <person name="Rubio Cabetas M.J."/>
            <person name="Vlasova A."/>
            <person name="Wirthensohn M."/>
            <person name="Garcia-Mas J."/>
            <person name="Gabaldon T."/>
            <person name="Casacuberta J.M."/>
            <person name="Arus P."/>
        </authorList>
    </citation>
    <scope>NUCLEOTIDE SEQUENCE [LARGE SCALE GENOMIC DNA]</scope>
    <source>
        <strain evidence="3">cv. Texas</strain>
    </source>
</reference>
<evidence type="ECO:0000313" key="3">
    <source>
        <dbReference type="Proteomes" id="UP000327085"/>
    </source>
</evidence>
<protein>
    <submittedName>
        <fullName evidence="2">Uncharacterized protein</fullName>
    </submittedName>
</protein>
<dbReference type="Gramene" id="VVA15255">
    <property type="protein sequence ID" value="VVA15255"/>
    <property type="gene ID" value="Prudul26B010325"/>
</dbReference>
<organism evidence="2 3">
    <name type="scientific">Prunus dulcis</name>
    <name type="common">Almond</name>
    <name type="synonym">Amygdalus dulcis</name>
    <dbReference type="NCBI Taxonomy" id="3755"/>
    <lineage>
        <taxon>Eukaryota</taxon>
        <taxon>Viridiplantae</taxon>
        <taxon>Streptophyta</taxon>
        <taxon>Embryophyta</taxon>
        <taxon>Tracheophyta</taxon>
        <taxon>Spermatophyta</taxon>
        <taxon>Magnoliopsida</taxon>
        <taxon>eudicotyledons</taxon>
        <taxon>Gunneridae</taxon>
        <taxon>Pentapetalae</taxon>
        <taxon>rosids</taxon>
        <taxon>fabids</taxon>
        <taxon>Rosales</taxon>
        <taxon>Rosaceae</taxon>
        <taxon>Amygdaloideae</taxon>
        <taxon>Amygdaleae</taxon>
        <taxon>Prunus</taxon>
    </lineage>
</organism>
<evidence type="ECO:0000313" key="2">
    <source>
        <dbReference type="EMBL" id="VVA15255.1"/>
    </source>
</evidence>